<dbReference type="Pfam" id="PF11951">
    <property type="entry name" value="Fungal_trans_2"/>
    <property type="match status" value="1"/>
</dbReference>
<dbReference type="InterPro" id="IPR021858">
    <property type="entry name" value="Fun_TF"/>
</dbReference>
<keyword evidence="2" id="KW-0539">Nucleus</keyword>
<accession>A0A4Q4SVC3</accession>
<sequence>MATETRSHNGWLECHGFGEKPEWMDRGARQKAQATKMKQKVAQAMKTRRMSHIRGQPESLMKRLSESNTTEPVPSCTTNSAPSIPASTHRSIMPQTHGCNDPALLLQPDVHRLSPYDQSNFDSEYQSTFDEMIFLSSPTFELPDIPAFSAENVYPTHSPAIIGELNDRSTGYPIFQNQTDRHISTSGTTSIQMLPITSIEDAVLLAHFMDKTLNWQFRFCWSDGSGFNRGYFIWLMSKSRPLYMASLALSSLHRNLNKTSGLPQPNLRSDDHMDRYDKATEEFRRHYKTQKPADDVALLACIASFISSSFLHSDKIDWNDYLDVGISLVTQWIAQQPTEVDPKLHKSPEDSSRDFFIGSIIRFHILSAITREAPPSLTDSYRKLFKSGSSPVFLEGVSGCENWVFDHLLGVYLLRDWKRRTRIAGLLSLWELTSKATAIKNDLERRIASNVKDIEVLRKEHMQVQQRSRYDICVTTHIFACAVSILLEVIVSGAYPQLPEIKQKVERALESFTYVGDPDLLGELRWPILVVGCVVEVEQYELIRHLVLSSQMIHSAGMSDLGGLLEGCWKSRETGEVKDDTFDFSHLRSQRTEDVLVA</sequence>
<evidence type="ECO:0000256" key="2">
    <source>
        <dbReference type="ARBA" id="ARBA00023242"/>
    </source>
</evidence>
<feature type="region of interest" description="Disordered" evidence="3">
    <location>
        <begin position="65"/>
        <end position="88"/>
    </location>
</feature>
<protein>
    <recommendedName>
        <fullName evidence="6">Transcription factor domain-containing protein</fullName>
    </recommendedName>
</protein>
<dbReference type="STRING" id="155417.A0A4Q4SVC3"/>
<evidence type="ECO:0000256" key="3">
    <source>
        <dbReference type="SAM" id="MobiDB-lite"/>
    </source>
</evidence>
<dbReference type="PANTHER" id="PTHR37534:SF26">
    <property type="entry name" value="TRANSCRIPTION FACTOR, PUTATIVE-RELATED"/>
    <property type="match status" value="1"/>
</dbReference>
<comment type="caution">
    <text evidence="4">The sequence shown here is derived from an EMBL/GenBank/DDBJ whole genome shotgun (WGS) entry which is preliminary data.</text>
</comment>
<comment type="subcellular location">
    <subcellularLocation>
        <location evidence="1">Nucleus</location>
    </subcellularLocation>
</comment>
<dbReference type="GO" id="GO:0005634">
    <property type="term" value="C:nucleus"/>
    <property type="evidence" value="ECO:0007669"/>
    <property type="project" value="UniProtKB-SubCell"/>
</dbReference>
<evidence type="ECO:0000256" key="1">
    <source>
        <dbReference type="ARBA" id="ARBA00004123"/>
    </source>
</evidence>
<feature type="compositionally biased region" description="Polar residues" evidence="3">
    <location>
        <begin position="66"/>
        <end position="88"/>
    </location>
</feature>
<dbReference type="PANTHER" id="PTHR37534">
    <property type="entry name" value="TRANSCRIPTIONAL ACTIVATOR PROTEIN UGA3"/>
    <property type="match status" value="1"/>
</dbReference>
<dbReference type="GO" id="GO:0003700">
    <property type="term" value="F:DNA-binding transcription factor activity"/>
    <property type="evidence" value="ECO:0007669"/>
    <property type="project" value="TreeGrafter"/>
</dbReference>
<keyword evidence="5" id="KW-1185">Reference proteome</keyword>
<evidence type="ECO:0008006" key="6">
    <source>
        <dbReference type="Google" id="ProtNLM"/>
    </source>
</evidence>
<evidence type="ECO:0000313" key="5">
    <source>
        <dbReference type="Proteomes" id="UP000293360"/>
    </source>
</evidence>
<dbReference type="AlphaFoldDB" id="A0A4Q4SVC3"/>
<dbReference type="OrthoDB" id="5213892at2759"/>
<dbReference type="EMBL" id="QJNU01001142">
    <property type="protein sequence ID" value="RYO79059.1"/>
    <property type="molecule type" value="Genomic_DNA"/>
</dbReference>
<name>A0A4Q4SVC3_9PEZI</name>
<dbReference type="GO" id="GO:0000976">
    <property type="term" value="F:transcription cis-regulatory region binding"/>
    <property type="evidence" value="ECO:0007669"/>
    <property type="project" value="TreeGrafter"/>
</dbReference>
<gene>
    <name evidence="4" type="ORF">DL764_010056</name>
</gene>
<dbReference type="GO" id="GO:0045944">
    <property type="term" value="P:positive regulation of transcription by RNA polymerase II"/>
    <property type="evidence" value="ECO:0007669"/>
    <property type="project" value="TreeGrafter"/>
</dbReference>
<reference evidence="4 5" key="1">
    <citation type="submission" date="2018-06" db="EMBL/GenBank/DDBJ databases">
        <title>Complete Genomes of Monosporascus.</title>
        <authorList>
            <person name="Robinson A.J."/>
            <person name="Natvig D.O."/>
        </authorList>
    </citation>
    <scope>NUCLEOTIDE SEQUENCE [LARGE SCALE GENOMIC DNA]</scope>
    <source>
        <strain evidence="4 5">CBS 110550</strain>
    </source>
</reference>
<organism evidence="4 5">
    <name type="scientific">Monosporascus ibericus</name>
    <dbReference type="NCBI Taxonomy" id="155417"/>
    <lineage>
        <taxon>Eukaryota</taxon>
        <taxon>Fungi</taxon>
        <taxon>Dikarya</taxon>
        <taxon>Ascomycota</taxon>
        <taxon>Pezizomycotina</taxon>
        <taxon>Sordariomycetes</taxon>
        <taxon>Xylariomycetidae</taxon>
        <taxon>Xylariales</taxon>
        <taxon>Xylariales incertae sedis</taxon>
        <taxon>Monosporascus</taxon>
    </lineage>
</organism>
<dbReference type="Proteomes" id="UP000293360">
    <property type="component" value="Unassembled WGS sequence"/>
</dbReference>
<proteinExistence type="predicted"/>
<evidence type="ECO:0000313" key="4">
    <source>
        <dbReference type="EMBL" id="RYO79059.1"/>
    </source>
</evidence>